<dbReference type="CDD" id="cd17932">
    <property type="entry name" value="DEXQc_UvrD"/>
    <property type="match status" value="1"/>
</dbReference>
<dbReference type="PANTHER" id="PTHR11070:SF2">
    <property type="entry name" value="ATP-DEPENDENT DNA HELICASE SRS2"/>
    <property type="match status" value="1"/>
</dbReference>
<reference evidence="14" key="1">
    <citation type="submission" date="2021-01" db="EMBL/GenBank/DDBJ databases">
        <authorList>
            <person name="Kaushik A."/>
        </authorList>
    </citation>
    <scope>NUCLEOTIDE SEQUENCE</scope>
    <source>
        <strain evidence="14">Type strain: AG8-Rh-89/</strain>
    </source>
</reference>
<dbReference type="InterPro" id="IPR014017">
    <property type="entry name" value="DNA_helicase_UvrD-like_C"/>
</dbReference>
<keyword evidence="3 11" id="KW-0378">Hydrolase</keyword>
<keyword evidence="4 11" id="KW-0347">Helicase</keyword>
<evidence type="ECO:0000313" key="14">
    <source>
        <dbReference type="EMBL" id="CAE6449630.1"/>
    </source>
</evidence>
<evidence type="ECO:0000256" key="4">
    <source>
        <dbReference type="ARBA" id="ARBA00022806"/>
    </source>
</evidence>
<comment type="similarity">
    <text evidence="1">Belongs to the helicase family. UvrD subfamily.</text>
</comment>
<evidence type="ECO:0000259" key="12">
    <source>
        <dbReference type="PROSITE" id="PS51198"/>
    </source>
</evidence>
<dbReference type="Gene3D" id="1.10.10.160">
    <property type="match status" value="1"/>
</dbReference>
<dbReference type="Pfam" id="PF13361">
    <property type="entry name" value="UvrD_C"/>
    <property type="match status" value="1"/>
</dbReference>
<evidence type="ECO:0000259" key="13">
    <source>
        <dbReference type="PROSITE" id="PS51217"/>
    </source>
</evidence>
<dbReference type="SUPFAM" id="SSF52540">
    <property type="entry name" value="P-loop containing nucleoside triphosphate hydrolases"/>
    <property type="match status" value="1"/>
</dbReference>
<evidence type="ECO:0000256" key="6">
    <source>
        <dbReference type="ARBA" id="ARBA00023125"/>
    </source>
</evidence>
<accession>A0A8H3GF04</accession>
<name>A0A8H3GF04_9AGAM</name>
<keyword evidence="2 11" id="KW-0547">Nucleotide-binding</keyword>
<protein>
    <recommendedName>
        <fullName evidence="9">DNA 3'-5' helicase</fullName>
        <ecNumber evidence="9">5.6.2.4</ecNumber>
    </recommendedName>
</protein>
<feature type="non-terminal residue" evidence="14">
    <location>
        <position position="1"/>
    </location>
</feature>
<dbReference type="InterPro" id="IPR027417">
    <property type="entry name" value="P-loop_NTPase"/>
</dbReference>
<dbReference type="Proteomes" id="UP000663850">
    <property type="component" value="Unassembled WGS sequence"/>
</dbReference>
<keyword evidence="5 11" id="KW-0067">ATP-binding</keyword>
<sequence>MMLRRLEINRIRGRAIDVTSRRLSTRTHLEGLNGPQRQAVEFPPKSSLQILAGPGTGKTRVLTSRVAELVLGHSYTPSSICAVTFTRKAAREMKSRLHGYLGAGSTEELKLGTFHSVCANYLRTYGPMVHVGPKFLIWDEEEWYIIPVVKNYISPNLVNSTLLIKYIAESLHKGFVKNFPANDIYEMFSTVKERAKADPENGTKKIIEEELEYMMMGEYTSSTHDNPLYDSELMLQLFTAYSRVLRDCNALDFTDLLSKGLDLFRAVPWAREVARLKHVLVDEFQDTSSLQYLIVKELFKATEGSISVVGDPDQSIYGWRGADNTVFKQLKRDLPQTKEIYLEENYRSTASNIAAAINIISQGTIHPWIHLAYSHPVDTAPDKTRPIKTLFTSRTPNGPKPLKKGFPITIEEETFIVKAINHLIVKSDGLINYGDCAILFRGNFSANAYSRRLREAGIPNRQLPEQTLNDRPEVKDLLAFLRLAINDAHTPMLMRAMEGPLRTKEKVITDLVGRSIAHGITLFDTLERLESGLDHDTSPSSKASATLLIQVLRHLRNLMQDGAGPVELIHYIIEATDYHQYLMNKFRNDYFWRDKSVQQTLQYARNFKGSYSKESSISSVVAFFNFMRDLSRVNDLNTGKVTLLTCHSAKGLEWPVVFVPEVVDGVYPHLRSNSVDEERRLLYVAATRAKCLLYLTYSEKKLVGRDDEKMELPRYKSDFIKNMPSSLYQDEAPHL</sequence>
<dbReference type="PANTHER" id="PTHR11070">
    <property type="entry name" value="UVRD / RECB / PCRA DNA HELICASE FAMILY MEMBER"/>
    <property type="match status" value="1"/>
</dbReference>
<dbReference type="Gene3D" id="3.40.50.300">
    <property type="entry name" value="P-loop containing nucleotide triphosphate hydrolases"/>
    <property type="match status" value="2"/>
</dbReference>
<dbReference type="PROSITE" id="PS51217">
    <property type="entry name" value="UVRD_HELICASE_CTER"/>
    <property type="match status" value="1"/>
</dbReference>
<dbReference type="GO" id="GO:0003677">
    <property type="term" value="F:DNA binding"/>
    <property type="evidence" value="ECO:0007669"/>
    <property type="project" value="UniProtKB-KW"/>
</dbReference>
<comment type="caution">
    <text evidence="14">The sequence shown here is derived from an EMBL/GenBank/DDBJ whole genome shotgun (WGS) entry which is preliminary data.</text>
</comment>
<feature type="domain" description="UvrD-like helicase ATP-binding" evidence="12">
    <location>
        <begin position="31"/>
        <end position="349"/>
    </location>
</feature>
<feature type="domain" description="UvrD-like helicase C-terminal" evidence="13">
    <location>
        <begin position="369"/>
        <end position="651"/>
    </location>
</feature>
<proteinExistence type="inferred from homology"/>
<evidence type="ECO:0000256" key="3">
    <source>
        <dbReference type="ARBA" id="ARBA00022801"/>
    </source>
</evidence>
<dbReference type="GO" id="GO:0016787">
    <property type="term" value="F:hydrolase activity"/>
    <property type="evidence" value="ECO:0007669"/>
    <property type="project" value="UniProtKB-UniRule"/>
</dbReference>
<dbReference type="GO" id="GO:0005634">
    <property type="term" value="C:nucleus"/>
    <property type="evidence" value="ECO:0007669"/>
    <property type="project" value="TreeGrafter"/>
</dbReference>
<dbReference type="GO" id="GO:0005524">
    <property type="term" value="F:ATP binding"/>
    <property type="evidence" value="ECO:0007669"/>
    <property type="project" value="UniProtKB-UniRule"/>
</dbReference>
<gene>
    <name evidence="14" type="ORF">RDB_LOCUS39998</name>
</gene>
<evidence type="ECO:0000313" key="15">
    <source>
        <dbReference type="Proteomes" id="UP000663850"/>
    </source>
</evidence>
<dbReference type="PROSITE" id="PS51198">
    <property type="entry name" value="UVRD_HELICASE_ATP_BIND"/>
    <property type="match status" value="1"/>
</dbReference>
<dbReference type="InterPro" id="IPR013986">
    <property type="entry name" value="DExx_box_DNA_helicase_dom_sf"/>
</dbReference>
<dbReference type="GO" id="GO:0000725">
    <property type="term" value="P:recombinational repair"/>
    <property type="evidence" value="ECO:0007669"/>
    <property type="project" value="TreeGrafter"/>
</dbReference>
<dbReference type="AlphaFoldDB" id="A0A8H3GF04"/>
<dbReference type="Gene3D" id="1.10.486.10">
    <property type="entry name" value="PCRA, domain 4"/>
    <property type="match status" value="1"/>
</dbReference>
<comment type="catalytic activity">
    <reaction evidence="8">
        <text>Couples ATP hydrolysis with the unwinding of duplex DNA by translocating in the 3'-5' direction.</text>
        <dbReference type="EC" id="5.6.2.4"/>
    </reaction>
</comment>
<dbReference type="InterPro" id="IPR014016">
    <property type="entry name" value="UvrD-like_ATP-bd"/>
</dbReference>
<dbReference type="EMBL" id="CAJMWZ010002125">
    <property type="protein sequence ID" value="CAE6449630.1"/>
    <property type="molecule type" value="Genomic_DNA"/>
</dbReference>
<evidence type="ECO:0000256" key="9">
    <source>
        <dbReference type="ARBA" id="ARBA00034808"/>
    </source>
</evidence>
<keyword evidence="6" id="KW-0238">DNA-binding</keyword>
<dbReference type="GO" id="GO:0043138">
    <property type="term" value="F:3'-5' DNA helicase activity"/>
    <property type="evidence" value="ECO:0007669"/>
    <property type="project" value="UniProtKB-EC"/>
</dbReference>
<evidence type="ECO:0000256" key="1">
    <source>
        <dbReference type="ARBA" id="ARBA00009922"/>
    </source>
</evidence>
<comment type="catalytic activity">
    <reaction evidence="10">
        <text>ATP + H2O = ADP + phosphate + H(+)</text>
        <dbReference type="Rhea" id="RHEA:13065"/>
        <dbReference type="ChEBI" id="CHEBI:15377"/>
        <dbReference type="ChEBI" id="CHEBI:15378"/>
        <dbReference type="ChEBI" id="CHEBI:30616"/>
        <dbReference type="ChEBI" id="CHEBI:43474"/>
        <dbReference type="ChEBI" id="CHEBI:456216"/>
        <dbReference type="EC" id="5.6.2.4"/>
    </reaction>
</comment>
<dbReference type="EC" id="5.6.2.4" evidence="9"/>
<organism evidence="14 15">
    <name type="scientific">Rhizoctonia solani</name>
    <dbReference type="NCBI Taxonomy" id="456999"/>
    <lineage>
        <taxon>Eukaryota</taxon>
        <taxon>Fungi</taxon>
        <taxon>Dikarya</taxon>
        <taxon>Basidiomycota</taxon>
        <taxon>Agaricomycotina</taxon>
        <taxon>Agaricomycetes</taxon>
        <taxon>Cantharellales</taxon>
        <taxon>Ceratobasidiaceae</taxon>
        <taxon>Rhizoctonia</taxon>
    </lineage>
</organism>
<evidence type="ECO:0000256" key="10">
    <source>
        <dbReference type="ARBA" id="ARBA00048988"/>
    </source>
</evidence>
<evidence type="ECO:0000256" key="8">
    <source>
        <dbReference type="ARBA" id="ARBA00034617"/>
    </source>
</evidence>
<evidence type="ECO:0000256" key="7">
    <source>
        <dbReference type="ARBA" id="ARBA00023235"/>
    </source>
</evidence>
<evidence type="ECO:0000256" key="11">
    <source>
        <dbReference type="PROSITE-ProRule" id="PRU00560"/>
    </source>
</evidence>
<dbReference type="Pfam" id="PF00580">
    <property type="entry name" value="UvrD-helicase"/>
    <property type="match status" value="1"/>
</dbReference>
<evidence type="ECO:0000256" key="2">
    <source>
        <dbReference type="ARBA" id="ARBA00022741"/>
    </source>
</evidence>
<evidence type="ECO:0000256" key="5">
    <source>
        <dbReference type="ARBA" id="ARBA00022840"/>
    </source>
</evidence>
<dbReference type="InterPro" id="IPR000212">
    <property type="entry name" value="DNA_helicase_UvrD/REP"/>
</dbReference>
<keyword evidence="7" id="KW-0413">Isomerase</keyword>
<feature type="binding site" evidence="11">
    <location>
        <begin position="52"/>
        <end position="59"/>
    </location>
    <ligand>
        <name>ATP</name>
        <dbReference type="ChEBI" id="CHEBI:30616"/>
    </ligand>
</feature>